<evidence type="ECO:0000256" key="8">
    <source>
        <dbReference type="SAM" id="MobiDB-lite"/>
    </source>
</evidence>
<dbReference type="GO" id="GO:0005829">
    <property type="term" value="C:cytosol"/>
    <property type="evidence" value="ECO:0007669"/>
    <property type="project" value="TreeGrafter"/>
</dbReference>
<dbReference type="Gene3D" id="3.30.1480.10">
    <property type="entry name" value="NusA, N-terminal domain"/>
    <property type="match status" value="1"/>
</dbReference>
<feature type="compositionally biased region" description="Basic and acidic residues" evidence="8">
    <location>
        <begin position="356"/>
        <end position="368"/>
    </location>
</feature>
<dbReference type="InterPro" id="IPR012340">
    <property type="entry name" value="NA-bd_OB-fold"/>
</dbReference>
<dbReference type="InterPro" id="IPR003029">
    <property type="entry name" value="S1_domain"/>
</dbReference>
<dbReference type="AlphaFoldDB" id="A0A1F4NS35"/>
<proteinExistence type="inferred from homology"/>
<dbReference type="SUPFAM" id="SSF69705">
    <property type="entry name" value="Transcription factor NusA, N-terminal domain"/>
    <property type="match status" value="1"/>
</dbReference>
<protein>
    <recommendedName>
        <fullName evidence="7">Transcription termination/antitermination protein NusA</fullName>
    </recommendedName>
</protein>
<keyword evidence="1 7" id="KW-0806">Transcription termination</keyword>
<dbReference type="HAMAP" id="MF_00945_B">
    <property type="entry name" value="NusA_B"/>
    <property type="match status" value="1"/>
</dbReference>
<keyword evidence="4 7" id="KW-0694">RNA-binding</keyword>
<dbReference type="NCBIfam" id="TIGR01953">
    <property type="entry name" value="NusA"/>
    <property type="match status" value="1"/>
</dbReference>
<comment type="function">
    <text evidence="7">Participates in both transcription termination and antitermination.</text>
</comment>
<keyword evidence="2 7" id="KW-0963">Cytoplasm</keyword>
<dbReference type="InterPro" id="IPR025249">
    <property type="entry name" value="TF_NusA_KH_1st"/>
</dbReference>
<dbReference type="SUPFAM" id="SSF50249">
    <property type="entry name" value="Nucleic acid-binding proteins"/>
    <property type="match status" value="1"/>
</dbReference>
<dbReference type="InterPro" id="IPR013735">
    <property type="entry name" value="TF_NusA_N"/>
</dbReference>
<organism evidence="10 11">
    <name type="scientific">candidate division Kazan bacterium RBG_13_50_9</name>
    <dbReference type="NCBI Taxonomy" id="1798535"/>
    <lineage>
        <taxon>Bacteria</taxon>
        <taxon>Bacteria division Kazan-3B-28</taxon>
    </lineage>
</organism>
<evidence type="ECO:0000256" key="6">
    <source>
        <dbReference type="ARBA" id="ARBA00023163"/>
    </source>
</evidence>
<dbReference type="Gene3D" id="2.40.50.140">
    <property type="entry name" value="Nucleic acid-binding proteins"/>
    <property type="match status" value="1"/>
</dbReference>
<dbReference type="STRING" id="1798535.A2V68_00900"/>
<dbReference type="InterPro" id="IPR030842">
    <property type="entry name" value="TF_NusA_bacterial"/>
</dbReference>
<dbReference type="GO" id="GO:0003723">
    <property type="term" value="F:RNA binding"/>
    <property type="evidence" value="ECO:0007669"/>
    <property type="project" value="UniProtKB-UniRule"/>
</dbReference>
<sequence length="383" mass="42026">MSAINQISEEKGIPKEVILETVEAALAAAYRKDFGQKEQIIVAKIDPETEKTRIFVVHKIVEEVEDPMKEVSLKDAKKIDKKAEIGGEVKEEVFPPAEYGRVAAQTAKQVILQRLREAERDIIYREYKEKEGQLVQGTVQRIEGDVVMIDIGKTSGILFPSEQSRSDRYYVGQRFKVYIVEVQSSGKDPQVVVSRAHPEMIKRLFEMEVPEIAAGTVEIKAIAREAGVRSKVAVRSTEEAIDPVGSLVGRRGVRVQAVMAEIGEEKIDIVLWDDDPKKFIVSALAPAKIEAVELNEETKSAKIKAAPDQLSLTIGRAGQNVRLASKLSGWQIEVDKEGMPAPGSREGIATTPAGDKLPKETEGAKDAEGGTPAESSDAEENKV</sequence>
<evidence type="ECO:0000313" key="11">
    <source>
        <dbReference type="Proteomes" id="UP000176651"/>
    </source>
</evidence>
<feature type="region of interest" description="Disordered" evidence="8">
    <location>
        <begin position="336"/>
        <end position="383"/>
    </location>
</feature>
<evidence type="ECO:0000256" key="3">
    <source>
        <dbReference type="ARBA" id="ARBA00022814"/>
    </source>
</evidence>
<dbReference type="InterPro" id="IPR058582">
    <property type="entry name" value="KH_NusA_2nd"/>
</dbReference>
<evidence type="ECO:0000256" key="7">
    <source>
        <dbReference type="HAMAP-Rule" id="MF_00945"/>
    </source>
</evidence>
<dbReference type="InterPro" id="IPR036555">
    <property type="entry name" value="NusA_N_sf"/>
</dbReference>
<evidence type="ECO:0000256" key="5">
    <source>
        <dbReference type="ARBA" id="ARBA00023015"/>
    </source>
</evidence>
<dbReference type="InterPro" id="IPR009019">
    <property type="entry name" value="KH_sf_prok-type"/>
</dbReference>
<name>A0A1F4NS35_UNCK3</name>
<dbReference type="PROSITE" id="PS50084">
    <property type="entry name" value="KH_TYPE_1"/>
    <property type="match status" value="1"/>
</dbReference>
<dbReference type="SUPFAM" id="SSF54814">
    <property type="entry name" value="Prokaryotic type KH domain (KH-domain type II)"/>
    <property type="match status" value="2"/>
</dbReference>
<keyword evidence="6 7" id="KW-0804">Transcription</keyword>
<dbReference type="CDD" id="cd22529">
    <property type="entry name" value="KH-II_NusA_rpt2"/>
    <property type="match status" value="1"/>
</dbReference>
<dbReference type="CDD" id="cd04455">
    <property type="entry name" value="S1_NusA"/>
    <property type="match status" value="1"/>
</dbReference>
<evidence type="ECO:0000259" key="9">
    <source>
        <dbReference type="PROSITE" id="PS50126"/>
    </source>
</evidence>
<dbReference type="GO" id="GO:0006353">
    <property type="term" value="P:DNA-templated transcription termination"/>
    <property type="evidence" value="ECO:0007669"/>
    <property type="project" value="UniProtKB-UniRule"/>
</dbReference>
<dbReference type="Proteomes" id="UP000176651">
    <property type="component" value="Unassembled WGS sequence"/>
</dbReference>
<dbReference type="Gene3D" id="3.30.300.20">
    <property type="match status" value="2"/>
</dbReference>
<dbReference type="PROSITE" id="PS50126">
    <property type="entry name" value="S1"/>
    <property type="match status" value="1"/>
</dbReference>
<dbReference type="GO" id="GO:0031564">
    <property type="term" value="P:transcription antitermination"/>
    <property type="evidence" value="ECO:0007669"/>
    <property type="project" value="UniProtKB-UniRule"/>
</dbReference>
<dbReference type="SMART" id="SM00316">
    <property type="entry name" value="S1"/>
    <property type="match status" value="1"/>
</dbReference>
<dbReference type="PANTHER" id="PTHR22648">
    <property type="entry name" value="TRANSCRIPTION TERMINATION FACTOR NUSA"/>
    <property type="match status" value="1"/>
</dbReference>
<dbReference type="PANTHER" id="PTHR22648:SF0">
    <property type="entry name" value="TRANSCRIPTION TERMINATION_ANTITERMINATION PROTEIN NUSA"/>
    <property type="match status" value="1"/>
</dbReference>
<comment type="similarity">
    <text evidence="7">Belongs to the NusA family.</text>
</comment>
<keyword evidence="3 7" id="KW-0889">Transcription antitermination</keyword>
<reference evidence="10 11" key="1">
    <citation type="journal article" date="2016" name="Nat. Commun.">
        <title>Thousands of microbial genomes shed light on interconnected biogeochemical processes in an aquifer system.</title>
        <authorList>
            <person name="Anantharaman K."/>
            <person name="Brown C.T."/>
            <person name="Hug L.A."/>
            <person name="Sharon I."/>
            <person name="Castelle C.J."/>
            <person name="Probst A.J."/>
            <person name="Thomas B.C."/>
            <person name="Singh A."/>
            <person name="Wilkins M.J."/>
            <person name="Karaoz U."/>
            <person name="Brodie E.L."/>
            <person name="Williams K.H."/>
            <person name="Hubbard S.S."/>
            <person name="Banfield J.F."/>
        </authorList>
    </citation>
    <scope>NUCLEOTIDE SEQUENCE [LARGE SCALE GENOMIC DNA]</scope>
</reference>
<dbReference type="Pfam" id="PF08529">
    <property type="entry name" value="NusA_N"/>
    <property type="match status" value="1"/>
</dbReference>
<gene>
    <name evidence="7" type="primary">nusA</name>
    <name evidence="10" type="ORF">A2V68_00900</name>
</gene>
<dbReference type="Pfam" id="PF00575">
    <property type="entry name" value="S1"/>
    <property type="match status" value="1"/>
</dbReference>
<dbReference type="InterPro" id="IPR010213">
    <property type="entry name" value="TF_NusA"/>
</dbReference>
<dbReference type="EMBL" id="META01000003">
    <property type="protein sequence ID" value="OGB74303.1"/>
    <property type="molecule type" value="Genomic_DNA"/>
</dbReference>
<dbReference type="FunFam" id="3.30.300.20:FF:000005">
    <property type="entry name" value="Transcription termination/antitermination protein NusA"/>
    <property type="match status" value="1"/>
</dbReference>
<evidence type="ECO:0000256" key="2">
    <source>
        <dbReference type="ARBA" id="ARBA00022490"/>
    </source>
</evidence>
<accession>A0A1F4NS35</accession>
<dbReference type="CDD" id="cd02134">
    <property type="entry name" value="KH-II_NusA_rpt1"/>
    <property type="match status" value="1"/>
</dbReference>
<feature type="domain" description="S1 motif" evidence="9">
    <location>
        <begin position="132"/>
        <end position="196"/>
    </location>
</feature>
<evidence type="ECO:0000313" key="10">
    <source>
        <dbReference type="EMBL" id="OGB74303.1"/>
    </source>
</evidence>
<evidence type="ECO:0000256" key="4">
    <source>
        <dbReference type="ARBA" id="ARBA00022884"/>
    </source>
</evidence>
<comment type="subcellular location">
    <subcellularLocation>
        <location evidence="7">Cytoplasm</location>
    </subcellularLocation>
</comment>
<dbReference type="InterPro" id="IPR015946">
    <property type="entry name" value="KH_dom-like_a/b"/>
</dbReference>
<keyword evidence="5 7" id="KW-0805">Transcription regulation</keyword>
<evidence type="ECO:0000256" key="1">
    <source>
        <dbReference type="ARBA" id="ARBA00022472"/>
    </source>
</evidence>
<comment type="caution">
    <text evidence="10">The sequence shown here is derived from an EMBL/GenBank/DDBJ whole genome shotgun (WGS) entry which is preliminary data.</text>
</comment>
<comment type="subunit">
    <text evidence="7">Monomer. Binds directly to the core enzyme of the DNA-dependent RNA polymerase and to nascent RNA.</text>
</comment>
<dbReference type="FunFam" id="3.30.300.20:FF:000002">
    <property type="entry name" value="Transcription termination/antitermination protein NusA"/>
    <property type="match status" value="1"/>
</dbReference>
<dbReference type="Pfam" id="PF13184">
    <property type="entry name" value="KH_NusA_1st"/>
    <property type="match status" value="1"/>
</dbReference>
<dbReference type="GO" id="GO:0003700">
    <property type="term" value="F:DNA-binding transcription factor activity"/>
    <property type="evidence" value="ECO:0007669"/>
    <property type="project" value="InterPro"/>
</dbReference>
<dbReference type="Pfam" id="PF26594">
    <property type="entry name" value="KH_NusA_2nd"/>
    <property type="match status" value="1"/>
</dbReference>